<dbReference type="EnsemblPlants" id="Solyc05g041750.1.1">
    <property type="protein sequence ID" value="Solyc05g041750.1.1.1"/>
    <property type="gene ID" value="Solyc05g041750.1"/>
</dbReference>
<proteinExistence type="predicted"/>
<dbReference type="Proteomes" id="UP000004994">
    <property type="component" value="Chromosome 5"/>
</dbReference>
<organism evidence="1">
    <name type="scientific">Solanum lycopersicum</name>
    <name type="common">Tomato</name>
    <name type="synonym">Lycopersicon esculentum</name>
    <dbReference type="NCBI Taxonomy" id="4081"/>
    <lineage>
        <taxon>Eukaryota</taxon>
        <taxon>Viridiplantae</taxon>
        <taxon>Streptophyta</taxon>
        <taxon>Embryophyta</taxon>
        <taxon>Tracheophyta</taxon>
        <taxon>Spermatophyta</taxon>
        <taxon>Magnoliopsida</taxon>
        <taxon>eudicotyledons</taxon>
        <taxon>Gunneridae</taxon>
        <taxon>Pentapetalae</taxon>
        <taxon>asterids</taxon>
        <taxon>lamiids</taxon>
        <taxon>Solanales</taxon>
        <taxon>Solanaceae</taxon>
        <taxon>Solanoideae</taxon>
        <taxon>Solaneae</taxon>
        <taxon>Solanum</taxon>
        <taxon>Solanum subgen. Lycopersicon</taxon>
    </lineage>
</organism>
<evidence type="ECO:0000313" key="2">
    <source>
        <dbReference type="Proteomes" id="UP000004994"/>
    </source>
</evidence>
<evidence type="ECO:0000313" key="1">
    <source>
        <dbReference type="EnsemblPlants" id="Solyc05g041750.1.1.1"/>
    </source>
</evidence>
<name>A0A3Q7GLM6_SOLLC</name>
<sequence length="81" mass="8246">MGKTKGDLVGSFVVCLMKKKARVICVVLGGLWLPQNAGCSSGRGFPASLASIRGEKSGGRRVGTGGGLEQARRCLGGAILV</sequence>
<accession>A0A3Q7GLM6</accession>
<reference evidence="1" key="1">
    <citation type="journal article" date="2012" name="Nature">
        <title>The tomato genome sequence provides insights into fleshy fruit evolution.</title>
        <authorList>
            <consortium name="Tomato Genome Consortium"/>
        </authorList>
    </citation>
    <scope>NUCLEOTIDE SEQUENCE [LARGE SCALE GENOMIC DNA]</scope>
    <source>
        <strain evidence="1">cv. Heinz 1706</strain>
    </source>
</reference>
<dbReference type="Gramene" id="Solyc05g041750.1.1">
    <property type="protein sequence ID" value="Solyc05g041750.1.1.1"/>
    <property type="gene ID" value="Solyc05g041750.1"/>
</dbReference>
<keyword evidence="2" id="KW-1185">Reference proteome</keyword>
<dbReference type="AlphaFoldDB" id="A0A3Q7GLM6"/>
<dbReference type="PaxDb" id="4081-Solyc05g041750.1.1"/>
<dbReference type="InParanoid" id="A0A3Q7GLM6"/>
<protein>
    <submittedName>
        <fullName evidence="1">Uncharacterized protein</fullName>
    </submittedName>
</protein>
<reference evidence="1" key="2">
    <citation type="submission" date="2019-01" db="UniProtKB">
        <authorList>
            <consortium name="EnsemblPlants"/>
        </authorList>
    </citation>
    <scope>IDENTIFICATION</scope>
    <source>
        <strain evidence="1">cv. Heinz 1706</strain>
    </source>
</reference>